<accession>A0A1M4VEC5</accession>
<keyword evidence="2" id="KW-1185">Reference proteome</keyword>
<proteinExistence type="predicted"/>
<reference evidence="1 2" key="1">
    <citation type="submission" date="2016-11" db="EMBL/GenBank/DDBJ databases">
        <authorList>
            <person name="Jaros S."/>
            <person name="Januszkiewicz K."/>
            <person name="Wedrychowicz H."/>
        </authorList>
    </citation>
    <scope>NUCLEOTIDE SEQUENCE [LARGE SCALE GENOMIC DNA]</scope>
    <source>
        <strain evidence="1 2">DSM 19436</strain>
    </source>
</reference>
<evidence type="ECO:0000313" key="2">
    <source>
        <dbReference type="Proteomes" id="UP000184485"/>
    </source>
</evidence>
<name>A0A1M4VEC5_9HYPH</name>
<dbReference type="STRING" id="1122133.SAMN02745157_0682"/>
<dbReference type="EMBL" id="FQUP01000001">
    <property type="protein sequence ID" value="SHE67275.1"/>
    <property type="molecule type" value="Genomic_DNA"/>
</dbReference>
<dbReference type="OrthoDB" id="982626at2"/>
<gene>
    <name evidence="1" type="ORF">SAMN02745157_0682</name>
</gene>
<organism evidence="1 2">
    <name type="scientific">Kaistia soli DSM 19436</name>
    <dbReference type="NCBI Taxonomy" id="1122133"/>
    <lineage>
        <taxon>Bacteria</taxon>
        <taxon>Pseudomonadati</taxon>
        <taxon>Pseudomonadota</taxon>
        <taxon>Alphaproteobacteria</taxon>
        <taxon>Hyphomicrobiales</taxon>
        <taxon>Kaistiaceae</taxon>
        <taxon>Kaistia</taxon>
    </lineage>
</organism>
<dbReference type="RefSeq" id="WP_073051362.1">
    <property type="nucleotide sequence ID" value="NZ_FQUP01000001.1"/>
</dbReference>
<dbReference type="Proteomes" id="UP000184485">
    <property type="component" value="Unassembled WGS sequence"/>
</dbReference>
<evidence type="ECO:0008006" key="3">
    <source>
        <dbReference type="Google" id="ProtNLM"/>
    </source>
</evidence>
<protein>
    <recommendedName>
        <fullName evidence="3">GxxExxY protein</fullName>
    </recommendedName>
</protein>
<evidence type="ECO:0000313" key="1">
    <source>
        <dbReference type="EMBL" id="SHE67275.1"/>
    </source>
</evidence>
<dbReference type="AlphaFoldDB" id="A0A1M4VEC5"/>
<sequence length="119" mass="12976">MTLRLLHLRGLIETARLDLSTEKATQADIEALFTARLQPGSIIREARLSAADIPDFLVGDVVVEVKIGGSAAEILRQLDRYAQHDRVGSLLLVTNVPMRLPQAIRGKPAAVARLGVSWI</sequence>